<dbReference type="GO" id="GO:0007165">
    <property type="term" value="P:signal transduction"/>
    <property type="evidence" value="ECO:0007669"/>
    <property type="project" value="InterPro"/>
</dbReference>
<dbReference type="InterPro" id="IPR051310">
    <property type="entry name" value="MCP_chemotaxis"/>
</dbReference>
<evidence type="ECO:0000256" key="2">
    <source>
        <dbReference type="SAM" id="MobiDB-lite"/>
    </source>
</evidence>
<evidence type="ECO:0000256" key="3">
    <source>
        <dbReference type="SAM" id="Phobius"/>
    </source>
</evidence>
<dbReference type="AlphaFoldDB" id="A0A3B1BRD1"/>
<feature type="compositionally biased region" description="Acidic residues" evidence="2">
    <location>
        <begin position="664"/>
        <end position="673"/>
    </location>
</feature>
<organism evidence="5">
    <name type="scientific">hydrothermal vent metagenome</name>
    <dbReference type="NCBI Taxonomy" id="652676"/>
    <lineage>
        <taxon>unclassified sequences</taxon>
        <taxon>metagenomes</taxon>
        <taxon>ecological metagenomes</taxon>
    </lineage>
</organism>
<dbReference type="PANTHER" id="PTHR43531:SF14">
    <property type="entry name" value="METHYL-ACCEPTING CHEMOTAXIS PROTEIN I-RELATED"/>
    <property type="match status" value="1"/>
</dbReference>
<dbReference type="GO" id="GO:0006935">
    <property type="term" value="P:chemotaxis"/>
    <property type="evidence" value="ECO:0007669"/>
    <property type="project" value="TreeGrafter"/>
</dbReference>
<feature type="transmembrane region" description="Helical" evidence="3">
    <location>
        <begin position="318"/>
        <end position="338"/>
    </location>
</feature>
<dbReference type="CDD" id="cd11386">
    <property type="entry name" value="MCP_signal"/>
    <property type="match status" value="1"/>
</dbReference>
<dbReference type="GO" id="GO:0005886">
    <property type="term" value="C:plasma membrane"/>
    <property type="evidence" value="ECO:0007669"/>
    <property type="project" value="TreeGrafter"/>
</dbReference>
<gene>
    <name evidence="5" type="ORF">MNBD_NITROSPINAE02-1330</name>
</gene>
<dbReference type="EMBL" id="UOGE01000018">
    <property type="protein sequence ID" value="VAX17121.1"/>
    <property type="molecule type" value="Genomic_DNA"/>
</dbReference>
<dbReference type="SUPFAM" id="SSF58104">
    <property type="entry name" value="Methyl-accepting chemotaxis protein (MCP) signaling domain"/>
    <property type="match status" value="1"/>
</dbReference>
<evidence type="ECO:0000313" key="5">
    <source>
        <dbReference type="EMBL" id="VAX17121.1"/>
    </source>
</evidence>
<reference evidence="5" key="1">
    <citation type="submission" date="2018-06" db="EMBL/GenBank/DDBJ databases">
        <authorList>
            <person name="Zhirakovskaya E."/>
        </authorList>
    </citation>
    <scope>NUCLEOTIDE SEQUENCE</scope>
</reference>
<keyword evidence="1" id="KW-0488">Methylation</keyword>
<feature type="region of interest" description="Disordered" evidence="2">
    <location>
        <begin position="605"/>
        <end position="673"/>
    </location>
</feature>
<dbReference type="PROSITE" id="PS50111">
    <property type="entry name" value="CHEMOTAXIS_TRANSDUC_2"/>
    <property type="match status" value="1"/>
</dbReference>
<sequence>MKSLQAKMVSMLSLMLLISLILVSILIWDALEESELAERYDLENSLAGHLNAAAAWQAIERGVGATIISNKALAQSLQNKFSNLGAKGDEDVDKAIEVAREFMAVESHNQDLKNFFARWQSSYEKLKSQRSGVTSGGVSEKSWVAIATENINNEFIFRNIAFAPQNLKEQVTYYNSVLRADVATLAEYAGRERAQLGGVIVSGKPIPPATLAKLKEFRVVVENASIKVVTVKSLTSTPPELVNAIDAYEKEFMGEYQQLREQIYKASEEGAPYPVNGVAWIARATKGINSALEISKVVGKLSSNAIDNLKSIDKKNELISVGLLLAAIIVFVFVFLFIRRAVVQPLNRSIGVLAAGASQITSASGQIASTSQSLAQGSTEQASSLEETSSALEQMASMTRQNADNANQASSLATESRGEAEKGAKVMGEMNASMQAMNKSSEEISKIIKVIEEIAFQTNLLALNAAVEAARAGEHGKGFAVVAEEVRNLAQRSATAAKDTASLIEDSVQKVKEGGDMASRANTALSGIVDSIKKVTDLVAEIAAASSDQAQGVEQVNKAVSEMDKVTQQNAANAEQSAAAAEELSAQAESFDDVVNGLIGLVSGAENSGGGGGSGESKKLVASSRPAPARKPAQFGSAVMPKEKGARKAASAKSKVKPVNEDVFPMDDDFDDF</sequence>
<keyword evidence="3" id="KW-1133">Transmembrane helix</keyword>
<feature type="domain" description="Methyl-accepting transducer" evidence="4">
    <location>
        <begin position="356"/>
        <end position="585"/>
    </location>
</feature>
<dbReference type="PANTHER" id="PTHR43531">
    <property type="entry name" value="PROTEIN ICFG"/>
    <property type="match status" value="1"/>
</dbReference>
<proteinExistence type="predicted"/>
<dbReference type="GO" id="GO:0004888">
    <property type="term" value="F:transmembrane signaling receptor activity"/>
    <property type="evidence" value="ECO:0007669"/>
    <property type="project" value="TreeGrafter"/>
</dbReference>
<dbReference type="FunFam" id="1.10.287.950:FF:000001">
    <property type="entry name" value="Methyl-accepting chemotaxis sensory transducer"/>
    <property type="match status" value="1"/>
</dbReference>
<protein>
    <submittedName>
        <fullName evidence="5">Methyl-accepting chemotaxis protein I (Serine chemoreceptor protein)</fullName>
    </submittedName>
</protein>
<name>A0A3B1BRD1_9ZZZZ</name>
<feature type="transmembrane region" description="Helical" evidence="3">
    <location>
        <begin position="12"/>
        <end position="31"/>
    </location>
</feature>
<keyword evidence="5" id="KW-0675">Receptor</keyword>
<feature type="compositionally biased region" description="Polar residues" evidence="2">
    <location>
        <begin position="400"/>
        <end position="414"/>
    </location>
</feature>
<dbReference type="SMART" id="SM00283">
    <property type="entry name" value="MA"/>
    <property type="match status" value="1"/>
</dbReference>
<dbReference type="Pfam" id="PF00015">
    <property type="entry name" value="MCPsignal"/>
    <property type="match status" value="1"/>
</dbReference>
<keyword evidence="3" id="KW-0812">Transmembrane</keyword>
<dbReference type="InterPro" id="IPR004089">
    <property type="entry name" value="MCPsignal_dom"/>
</dbReference>
<accession>A0A3B1BRD1</accession>
<dbReference type="Gene3D" id="1.10.287.950">
    <property type="entry name" value="Methyl-accepting chemotaxis protein"/>
    <property type="match status" value="1"/>
</dbReference>
<keyword evidence="3" id="KW-0472">Membrane</keyword>
<evidence type="ECO:0000259" key="4">
    <source>
        <dbReference type="PROSITE" id="PS50111"/>
    </source>
</evidence>
<feature type="region of interest" description="Disordered" evidence="2">
    <location>
        <begin position="400"/>
        <end position="423"/>
    </location>
</feature>
<evidence type="ECO:0000256" key="1">
    <source>
        <dbReference type="ARBA" id="ARBA00022481"/>
    </source>
</evidence>
<feature type="compositionally biased region" description="Low complexity" evidence="2">
    <location>
        <begin position="622"/>
        <end position="633"/>
    </location>
</feature>